<evidence type="ECO:0000313" key="8">
    <source>
        <dbReference type="Proteomes" id="UP000013988"/>
    </source>
</evidence>
<keyword evidence="8" id="KW-1185">Reference proteome</keyword>
<protein>
    <submittedName>
        <fullName evidence="7">Nucleoside ABC transporter membrane protein</fullName>
    </submittedName>
</protein>
<name>R9BY11_9CLOT</name>
<gene>
    <name evidence="7" type="ORF">A500_19942</name>
</gene>
<keyword evidence="4 6" id="KW-1133">Transmembrane helix</keyword>
<evidence type="ECO:0000256" key="4">
    <source>
        <dbReference type="ARBA" id="ARBA00022989"/>
    </source>
</evidence>
<organism evidence="7 8">
    <name type="scientific">Clostridium sartagoforme AAU1</name>
    <dbReference type="NCBI Taxonomy" id="1202534"/>
    <lineage>
        <taxon>Bacteria</taxon>
        <taxon>Bacillati</taxon>
        <taxon>Bacillota</taxon>
        <taxon>Clostridia</taxon>
        <taxon>Eubacteriales</taxon>
        <taxon>Clostridiaceae</taxon>
        <taxon>Clostridium</taxon>
    </lineage>
</organism>
<dbReference type="InterPro" id="IPR001851">
    <property type="entry name" value="ABC_transp_permease"/>
</dbReference>
<proteinExistence type="predicted"/>
<feature type="transmembrane region" description="Helical" evidence="6">
    <location>
        <begin position="9"/>
        <end position="28"/>
    </location>
</feature>
<dbReference type="EMBL" id="ASRV01000255">
    <property type="protein sequence ID" value="EOR19836.1"/>
    <property type="molecule type" value="Genomic_DNA"/>
</dbReference>
<dbReference type="GO" id="GO:0022857">
    <property type="term" value="F:transmembrane transporter activity"/>
    <property type="evidence" value="ECO:0007669"/>
    <property type="project" value="InterPro"/>
</dbReference>
<feature type="transmembrane region" description="Helical" evidence="6">
    <location>
        <begin position="34"/>
        <end position="54"/>
    </location>
</feature>
<evidence type="ECO:0000256" key="6">
    <source>
        <dbReference type="SAM" id="Phobius"/>
    </source>
</evidence>
<comment type="caution">
    <text evidence="7">The sequence shown here is derived from an EMBL/GenBank/DDBJ whole genome shotgun (WGS) entry which is preliminary data.</text>
</comment>
<keyword evidence="3 6" id="KW-0812">Transmembrane</keyword>
<dbReference type="Proteomes" id="UP000013988">
    <property type="component" value="Unassembled WGS sequence"/>
</dbReference>
<dbReference type="Pfam" id="PF02653">
    <property type="entry name" value="BPD_transp_2"/>
    <property type="match status" value="1"/>
</dbReference>
<reference evidence="7 8" key="1">
    <citation type="submission" date="2013-03" db="EMBL/GenBank/DDBJ databases">
        <title>Whole genome shotgun sequencing of Clostridium sartagoforme AAU1.</title>
        <authorList>
            <person name="Joshi C.G."/>
            <person name="Duggirala S.M."/>
            <person name="Nathani N.M."/>
            <person name="Bhatt V.D."/>
            <person name="Patel A.K."/>
            <person name="Pandya P.R."/>
            <person name="KaPatel J.A."/>
        </authorList>
    </citation>
    <scope>NUCLEOTIDE SEQUENCE [LARGE SCALE GENOMIC DNA]</scope>
    <source>
        <strain evidence="7 8">AAU1</strain>
    </source>
</reference>
<evidence type="ECO:0000256" key="5">
    <source>
        <dbReference type="ARBA" id="ARBA00023136"/>
    </source>
</evidence>
<dbReference type="PANTHER" id="PTHR43370">
    <property type="entry name" value="SUGAR ABC TRANSPORTER INTEGRAL MEMBRANE PROTEIN-RELATED"/>
    <property type="match status" value="1"/>
</dbReference>
<dbReference type="AlphaFoldDB" id="R9BY11"/>
<dbReference type="PANTHER" id="PTHR43370:SF1">
    <property type="entry name" value="GUANOSINE ABC TRANSPORTER PERMEASE PROTEIN NUPQ"/>
    <property type="match status" value="1"/>
</dbReference>
<dbReference type="RefSeq" id="WP_016209186.1">
    <property type="nucleotide sequence ID" value="NZ_ASRV01000255.1"/>
</dbReference>
<keyword evidence="5 6" id="KW-0472">Membrane</keyword>
<sequence length="59" mass="6245">MWSIIVQIFPYAISFTVPLLITALGALYCERSGVVNIGLDGLMIIGSFAGALTVSKLQA</sequence>
<evidence type="ECO:0000313" key="7">
    <source>
        <dbReference type="EMBL" id="EOR19836.1"/>
    </source>
</evidence>
<dbReference type="GO" id="GO:0005886">
    <property type="term" value="C:plasma membrane"/>
    <property type="evidence" value="ECO:0007669"/>
    <property type="project" value="UniProtKB-SubCell"/>
</dbReference>
<feature type="non-terminal residue" evidence="7">
    <location>
        <position position="59"/>
    </location>
</feature>
<evidence type="ECO:0000256" key="1">
    <source>
        <dbReference type="ARBA" id="ARBA00004651"/>
    </source>
</evidence>
<evidence type="ECO:0000256" key="3">
    <source>
        <dbReference type="ARBA" id="ARBA00022692"/>
    </source>
</evidence>
<comment type="subcellular location">
    <subcellularLocation>
        <location evidence="1">Cell membrane</location>
        <topology evidence="1">Multi-pass membrane protein</topology>
    </subcellularLocation>
</comment>
<accession>R9BY11</accession>
<keyword evidence="2" id="KW-1003">Cell membrane</keyword>
<evidence type="ECO:0000256" key="2">
    <source>
        <dbReference type="ARBA" id="ARBA00022475"/>
    </source>
</evidence>